<dbReference type="Gene3D" id="3.90.1150.10">
    <property type="entry name" value="Aspartate Aminotransferase, domain 1"/>
    <property type="match status" value="1"/>
</dbReference>
<evidence type="ECO:0000256" key="2">
    <source>
        <dbReference type="ARBA" id="ARBA00022679"/>
    </source>
</evidence>
<keyword evidence="2" id="KW-0808">Transferase</keyword>
<keyword evidence="3" id="KW-0663">Pyridoxal phosphate</keyword>
<dbReference type="Pfam" id="PF00155">
    <property type="entry name" value="Aminotran_1_2"/>
    <property type="match status" value="1"/>
</dbReference>
<keyword evidence="6" id="KW-1185">Reference proteome</keyword>
<dbReference type="InterPro" id="IPR015421">
    <property type="entry name" value="PyrdxlP-dep_Trfase_major"/>
</dbReference>
<dbReference type="InterPro" id="IPR015424">
    <property type="entry name" value="PyrdxlP-dep_Trfase"/>
</dbReference>
<gene>
    <name evidence="5" type="ORF">ACFQ4O_13885</name>
</gene>
<sequence>MSAHRLARFEATLAGLSRRSQRRRLTGRAGHDFASNDYLGLAAAPRLQAAIGEALARGVPVGAAGSRLLRGNDPEHEALEAEAAAFFRAEAALYFGAGYAANVALLSALPQRGDLVVYDDLIHASVHEGLRLTKAETVAVPHNDAGAVDDAIRAWRERGGRGAPWIAAESVYSMDGDRAPVAELLALAETHDGFLLLDEAHATGVLGATGRGLAEAFEGREALIATHTCGKALGASGALVTGPRVIVDYLVNRAKPFIYATAPSPLAASAVRAALRIVEDEPERRDALHRRVAIAQARLG</sequence>
<proteinExistence type="predicted"/>
<evidence type="ECO:0000313" key="6">
    <source>
        <dbReference type="Proteomes" id="UP001597171"/>
    </source>
</evidence>
<evidence type="ECO:0000313" key="5">
    <source>
        <dbReference type="EMBL" id="MFD1333090.1"/>
    </source>
</evidence>
<reference evidence="6" key="1">
    <citation type="journal article" date="2019" name="Int. J. Syst. Evol. Microbiol.">
        <title>The Global Catalogue of Microorganisms (GCM) 10K type strain sequencing project: providing services to taxonomists for standard genome sequencing and annotation.</title>
        <authorList>
            <consortium name="The Broad Institute Genomics Platform"/>
            <consortium name="The Broad Institute Genome Sequencing Center for Infectious Disease"/>
            <person name="Wu L."/>
            <person name="Ma J."/>
        </authorList>
    </citation>
    <scope>NUCLEOTIDE SEQUENCE [LARGE SCALE GENOMIC DNA]</scope>
    <source>
        <strain evidence="6">CCUG 61696</strain>
    </source>
</reference>
<evidence type="ECO:0000256" key="1">
    <source>
        <dbReference type="ARBA" id="ARBA00001933"/>
    </source>
</evidence>
<dbReference type="InterPro" id="IPR004839">
    <property type="entry name" value="Aminotransferase_I/II_large"/>
</dbReference>
<dbReference type="RefSeq" id="WP_378776330.1">
    <property type="nucleotide sequence ID" value="NZ_JBHTMX010000166.1"/>
</dbReference>
<feature type="non-terminal residue" evidence="5">
    <location>
        <position position="300"/>
    </location>
</feature>
<evidence type="ECO:0000256" key="3">
    <source>
        <dbReference type="ARBA" id="ARBA00022898"/>
    </source>
</evidence>
<protein>
    <submittedName>
        <fullName evidence="5">Aminotransferase class I/II-fold pyridoxal phosphate-dependent enzyme</fullName>
    </submittedName>
</protein>
<evidence type="ECO:0000259" key="4">
    <source>
        <dbReference type="Pfam" id="PF00155"/>
    </source>
</evidence>
<comment type="cofactor">
    <cofactor evidence="1">
        <name>pyridoxal 5'-phosphate</name>
        <dbReference type="ChEBI" id="CHEBI:597326"/>
    </cofactor>
</comment>
<comment type="caution">
    <text evidence="5">The sequence shown here is derived from an EMBL/GenBank/DDBJ whole genome shotgun (WGS) entry which is preliminary data.</text>
</comment>
<name>A0ABW3ZAG8_9HYPH</name>
<dbReference type="SUPFAM" id="SSF53383">
    <property type="entry name" value="PLP-dependent transferases"/>
    <property type="match status" value="1"/>
</dbReference>
<dbReference type="GO" id="GO:0008483">
    <property type="term" value="F:transaminase activity"/>
    <property type="evidence" value="ECO:0007669"/>
    <property type="project" value="UniProtKB-KW"/>
</dbReference>
<accession>A0ABW3ZAG8</accession>
<dbReference type="InterPro" id="IPR015422">
    <property type="entry name" value="PyrdxlP-dep_Trfase_small"/>
</dbReference>
<dbReference type="PANTHER" id="PTHR13693:SF100">
    <property type="entry name" value="8-AMINO-7-OXONONANOATE SYNTHASE"/>
    <property type="match status" value="1"/>
</dbReference>
<keyword evidence="5" id="KW-0032">Aminotransferase</keyword>
<dbReference type="Proteomes" id="UP001597171">
    <property type="component" value="Unassembled WGS sequence"/>
</dbReference>
<dbReference type="InterPro" id="IPR050087">
    <property type="entry name" value="AON_synthase_class-II"/>
</dbReference>
<dbReference type="EMBL" id="JBHTMX010000166">
    <property type="protein sequence ID" value="MFD1333090.1"/>
    <property type="molecule type" value="Genomic_DNA"/>
</dbReference>
<dbReference type="PANTHER" id="PTHR13693">
    <property type="entry name" value="CLASS II AMINOTRANSFERASE/8-AMINO-7-OXONONANOATE SYNTHASE"/>
    <property type="match status" value="1"/>
</dbReference>
<feature type="domain" description="Aminotransferase class I/classII large" evidence="4">
    <location>
        <begin position="32"/>
        <end position="293"/>
    </location>
</feature>
<dbReference type="Gene3D" id="3.40.640.10">
    <property type="entry name" value="Type I PLP-dependent aspartate aminotransferase-like (Major domain)"/>
    <property type="match status" value="1"/>
</dbReference>
<organism evidence="5 6">
    <name type="scientific">Methylopila musalis</name>
    <dbReference type="NCBI Taxonomy" id="1134781"/>
    <lineage>
        <taxon>Bacteria</taxon>
        <taxon>Pseudomonadati</taxon>
        <taxon>Pseudomonadota</taxon>
        <taxon>Alphaproteobacteria</taxon>
        <taxon>Hyphomicrobiales</taxon>
        <taxon>Methylopilaceae</taxon>
        <taxon>Methylopila</taxon>
    </lineage>
</organism>